<sequence length="110" mass="11576">MPHCDMELYERLLRKNAGSHTDGDGGSTPTPTPTSALAESNLHNMLLVANRLADYIDRYAAPMLECRPFPASRPWPTAFNNTAVQFIPGTNTGACRGIGLGDGVGGGSSG</sequence>
<evidence type="ECO:0000313" key="3">
    <source>
        <dbReference type="EMBL" id="KAG5647156.1"/>
    </source>
</evidence>
<accession>A0A9P7KCQ7</accession>
<dbReference type="OrthoDB" id="551431at2759"/>
<protein>
    <recommendedName>
        <fullName evidence="2">SRR1-like domain-containing protein</fullName>
    </recommendedName>
</protein>
<name>A0A9P7KCQ7_9AGAR</name>
<feature type="region of interest" description="Disordered" evidence="1">
    <location>
        <begin position="15"/>
        <end position="36"/>
    </location>
</feature>
<reference evidence="3" key="1">
    <citation type="submission" date="2020-07" db="EMBL/GenBank/DDBJ databases">
        <authorList>
            <person name="Nieuwenhuis M."/>
            <person name="Van De Peppel L.J.J."/>
        </authorList>
    </citation>
    <scope>NUCLEOTIDE SEQUENCE</scope>
    <source>
        <strain evidence="3">AP01</strain>
        <tissue evidence="3">Mycelium</tissue>
    </source>
</reference>
<evidence type="ECO:0000313" key="4">
    <source>
        <dbReference type="Proteomes" id="UP000775547"/>
    </source>
</evidence>
<dbReference type="Pfam" id="PF07985">
    <property type="entry name" value="SRR1"/>
    <property type="match status" value="1"/>
</dbReference>
<feature type="domain" description="SRR1-like" evidence="2">
    <location>
        <begin position="1"/>
        <end position="86"/>
    </location>
</feature>
<organism evidence="3 4">
    <name type="scientific">Asterophora parasitica</name>
    <dbReference type="NCBI Taxonomy" id="117018"/>
    <lineage>
        <taxon>Eukaryota</taxon>
        <taxon>Fungi</taxon>
        <taxon>Dikarya</taxon>
        <taxon>Basidiomycota</taxon>
        <taxon>Agaricomycotina</taxon>
        <taxon>Agaricomycetes</taxon>
        <taxon>Agaricomycetidae</taxon>
        <taxon>Agaricales</taxon>
        <taxon>Tricholomatineae</taxon>
        <taxon>Lyophyllaceae</taxon>
        <taxon>Asterophora</taxon>
    </lineage>
</organism>
<evidence type="ECO:0000256" key="1">
    <source>
        <dbReference type="SAM" id="MobiDB-lite"/>
    </source>
</evidence>
<evidence type="ECO:0000259" key="2">
    <source>
        <dbReference type="Pfam" id="PF07985"/>
    </source>
</evidence>
<comment type="caution">
    <text evidence="3">The sequence shown here is derived from an EMBL/GenBank/DDBJ whole genome shotgun (WGS) entry which is preliminary data.</text>
</comment>
<keyword evidence="4" id="KW-1185">Reference proteome</keyword>
<dbReference type="Proteomes" id="UP000775547">
    <property type="component" value="Unassembled WGS sequence"/>
</dbReference>
<dbReference type="InterPro" id="IPR012942">
    <property type="entry name" value="SRR1-like"/>
</dbReference>
<proteinExistence type="predicted"/>
<reference evidence="3" key="2">
    <citation type="submission" date="2021-10" db="EMBL/GenBank/DDBJ databases">
        <title>Phylogenomics reveals ancestral predisposition of the termite-cultivated fungus Termitomyces towards a domesticated lifestyle.</title>
        <authorList>
            <person name="Auxier B."/>
            <person name="Grum-Grzhimaylo A."/>
            <person name="Cardenas M.E."/>
            <person name="Lodge J.D."/>
            <person name="Laessoe T."/>
            <person name="Pedersen O."/>
            <person name="Smith M.E."/>
            <person name="Kuyper T.W."/>
            <person name="Franco-Molano E.A."/>
            <person name="Baroni T.J."/>
            <person name="Aanen D.K."/>
        </authorList>
    </citation>
    <scope>NUCLEOTIDE SEQUENCE</scope>
    <source>
        <strain evidence="3">AP01</strain>
        <tissue evidence="3">Mycelium</tissue>
    </source>
</reference>
<gene>
    <name evidence="3" type="ORF">DXG03_001111</name>
</gene>
<dbReference type="EMBL" id="JABCKV010000012">
    <property type="protein sequence ID" value="KAG5647156.1"/>
    <property type="molecule type" value="Genomic_DNA"/>
</dbReference>
<dbReference type="AlphaFoldDB" id="A0A9P7KCQ7"/>